<dbReference type="EMBL" id="LAZR01016468">
    <property type="protein sequence ID" value="KKM04361.1"/>
    <property type="molecule type" value="Genomic_DNA"/>
</dbReference>
<dbReference type="Gene3D" id="3.30.700.10">
    <property type="entry name" value="Glycoprotein, Type 4 Pilin"/>
    <property type="match status" value="2"/>
</dbReference>
<keyword evidence="1" id="KW-1133">Transmembrane helix</keyword>
<comment type="caution">
    <text evidence="2">The sequence shown here is derived from an EMBL/GenBank/DDBJ whole genome shotgun (WGS) entry which is preliminary data.</text>
</comment>
<keyword evidence="1" id="KW-0472">Membrane</keyword>
<sequence length="173" mass="18787">MKKFLQSGFTLLELVITVVILAILVTIAIPYYGGGDIDCNKSRPPAKLGVLCPGCNPFVKARGHNAAALLLGVASDVDRFELSHDRYPESGELDLGDDPWGNPYVFLNFSDVEGNGPKRKDHNMVPVNNFFDIYSMGPDGKTATPFTSIPGGDDIVVANDGQWVGVACFYYQK</sequence>
<dbReference type="NCBIfam" id="TIGR02532">
    <property type="entry name" value="IV_pilin_GFxxxE"/>
    <property type="match status" value="1"/>
</dbReference>
<dbReference type="InterPro" id="IPR045584">
    <property type="entry name" value="Pilin-like"/>
</dbReference>
<accession>A0A0F9JEW9</accession>
<dbReference type="Pfam" id="PF07963">
    <property type="entry name" value="N_methyl"/>
    <property type="match status" value="1"/>
</dbReference>
<dbReference type="SUPFAM" id="SSF54523">
    <property type="entry name" value="Pili subunits"/>
    <property type="match status" value="2"/>
</dbReference>
<dbReference type="InterPro" id="IPR012902">
    <property type="entry name" value="N_methyl_site"/>
</dbReference>
<feature type="transmembrane region" description="Helical" evidence="1">
    <location>
        <begin position="12"/>
        <end position="33"/>
    </location>
</feature>
<name>A0A0F9JEW9_9ZZZZ</name>
<evidence type="ECO:0000256" key="1">
    <source>
        <dbReference type="SAM" id="Phobius"/>
    </source>
</evidence>
<evidence type="ECO:0000313" key="2">
    <source>
        <dbReference type="EMBL" id="KKM04361.1"/>
    </source>
</evidence>
<protein>
    <recommendedName>
        <fullName evidence="3">Prepilin-type N-terminal cleavage/methylation domain-containing protein</fullName>
    </recommendedName>
</protein>
<dbReference type="PROSITE" id="PS00409">
    <property type="entry name" value="PROKAR_NTER_METHYL"/>
    <property type="match status" value="1"/>
</dbReference>
<gene>
    <name evidence="2" type="ORF">LCGC14_1764970</name>
</gene>
<keyword evidence="1" id="KW-0812">Transmembrane</keyword>
<reference evidence="2" key="1">
    <citation type="journal article" date="2015" name="Nature">
        <title>Complex archaea that bridge the gap between prokaryotes and eukaryotes.</title>
        <authorList>
            <person name="Spang A."/>
            <person name="Saw J.H."/>
            <person name="Jorgensen S.L."/>
            <person name="Zaremba-Niedzwiedzka K."/>
            <person name="Martijn J."/>
            <person name="Lind A.E."/>
            <person name="van Eijk R."/>
            <person name="Schleper C."/>
            <person name="Guy L."/>
            <person name="Ettema T.J."/>
        </authorList>
    </citation>
    <scope>NUCLEOTIDE SEQUENCE</scope>
</reference>
<organism evidence="2">
    <name type="scientific">marine sediment metagenome</name>
    <dbReference type="NCBI Taxonomy" id="412755"/>
    <lineage>
        <taxon>unclassified sequences</taxon>
        <taxon>metagenomes</taxon>
        <taxon>ecological metagenomes</taxon>
    </lineage>
</organism>
<proteinExistence type="predicted"/>
<evidence type="ECO:0008006" key="3">
    <source>
        <dbReference type="Google" id="ProtNLM"/>
    </source>
</evidence>
<dbReference type="AlphaFoldDB" id="A0A0F9JEW9"/>